<evidence type="ECO:0000256" key="5">
    <source>
        <dbReference type="RuleBase" id="RU362066"/>
    </source>
</evidence>
<feature type="domain" description="Flagellar hook-associated protein 2 N-terminal" evidence="6">
    <location>
        <begin position="10"/>
        <end position="106"/>
    </location>
</feature>
<keyword evidence="9" id="KW-1185">Reference proteome</keyword>
<keyword evidence="8" id="KW-0966">Cell projection</keyword>
<dbReference type="Pfam" id="PF07195">
    <property type="entry name" value="FliD_C"/>
    <property type="match status" value="1"/>
</dbReference>
<dbReference type="InterPro" id="IPR003481">
    <property type="entry name" value="FliD_N"/>
</dbReference>
<gene>
    <name evidence="8" type="primary">fliD</name>
    <name evidence="8" type="ORF">G9Q37_20295</name>
</gene>
<dbReference type="AlphaFoldDB" id="A0A6G8IMD7"/>
<proteinExistence type="inferred from homology"/>
<dbReference type="InterPro" id="IPR010810">
    <property type="entry name" value="Flagellin_hook_IN_motif"/>
</dbReference>
<dbReference type="EMBL" id="CP049989">
    <property type="protein sequence ID" value="QIM54331.1"/>
    <property type="molecule type" value="Genomic_DNA"/>
</dbReference>
<dbReference type="GO" id="GO:0009421">
    <property type="term" value="C:bacterial-type flagellum filament cap"/>
    <property type="evidence" value="ECO:0007669"/>
    <property type="project" value="InterPro"/>
</dbReference>
<evidence type="ECO:0000313" key="8">
    <source>
        <dbReference type="EMBL" id="QIM54331.1"/>
    </source>
</evidence>
<dbReference type="GO" id="GO:0009424">
    <property type="term" value="C:bacterial-type flagellum hook"/>
    <property type="evidence" value="ECO:0007669"/>
    <property type="project" value="UniProtKB-UniRule"/>
</dbReference>
<dbReference type="KEGG" id="hcz:G9Q37_20295"/>
<comment type="function">
    <text evidence="5">Required for morphogenesis and for the elongation of the flagellar filament by facilitating polymerization of the flagellin monomers at the tip of growing filament. Forms a capping structure, which prevents flagellin subunits (transported through the central channel of the flagellum) from leaking out without polymerization at the distal end.</text>
</comment>
<accession>A0A6G8IMD7</accession>
<dbReference type="GO" id="GO:0071973">
    <property type="term" value="P:bacterial-type flagellum-dependent cell motility"/>
    <property type="evidence" value="ECO:0007669"/>
    <property type="project" value="TreeGrafter"/>
</dbReference>
<dbReference type="Proteomes" id="UP000503162">
    <property type="component" value="Chromosome"/>
</dbReference>
<dbReference type="PANTHER" id="PTHR30288">
    <property type="entry name" value="FLAGELLAR CAP/ASSEMBLY PROTEIN FLID"/>
    <property type="match status" value="1"/>
</dbReference>
<dbReference type="GO" id="GO:0007155">
    <property type="term" value="P:cell adhesion"/>
    <property type="evidence" value="ECO:0007669"/>
    <property type="project" value="InterPro"/>
</dbReference>
<keyword evidence="8" id="KW-0282">Flagellum</keyword>
<dbReference type="PANTHER" id="PTHR30288:SF0">
    <property type="entry name" value="FLAGELLAR HOOK-ASSOCIATED PROTEIN 2"/>
    <property type="match status" value="1"/>
</dbReference>
<evidence type="ECO:0000313" key="9">
    <source>
        <dbReference type="Proteomes" id="UP000503162"/>
    </source>
</evidence>
<feature type="domain" description="Flagellar hook-associated protein 2 C-terminal" evidence="7">
    <location>
        <begin position="223"/>
        <end position="448"/>
    </location>
</feature>
<keyword evidence="8" id="KW-0969">Cilium</keyword>
<comment type="subunit">
    <text evidence="2 5">Homopentamer.</text>
</comment>
<name>A0A6G8IMD7_9BURK</name>
<keyword evidence="4 5" id="KW-0975">Bacterial flagellum</keyword>
<sequence length="464" mass="48117">MAISSPGIGTGLDVQSIVSQLVAIERKPLETLQTQATSLKTQLSTYGTIKSQFAALGDAAAKLSTTSGWGLFTASSSDNTSISVTAGTGATGGSFTMEVQQLARAQSTASTPVTTGSTVGTGTLSIEIGSWSGTAFTSNGKAAVPVSVSATDTLSSIATKINQAGAGVTATVLRDASGERLLMRSSETGETQAFRVQASGDAGVQALGYDPGGTGGATLTQAAQNALAKVNGVDIVSASNKLSDTLTGLNITLNQTTLAPVEINVVPDTEALKKQMQAFVDAYNTLNDTLSNAVKYDDATKTAGPLQGDSTTVGLQNALRAMMRSVSGTTPFSRLLDVGISTQQTGGKLTLDTKKFDEVMAKDLQGVQRLFTATNTDATLRGFGLKVKAFTDGMLATDGKITSRTEAIQKQQTRNTQEQDRINERADRAQTRLLAQFSALDTTVAQYNTLGSFVSQQLSLWSAG</sequence>
<protein>
    <recommendedName>
        <fullName evidence="5">Flagellar hook-associated protein 2</fullName>
        <shortName evidence="5">HAP2</shortName>
    </recommendedName>
    <alternativeName>
        <fullName evidence="5">Flagellar cap protein</fullName>
    </alternativeName>
</protein>
<dbReference type="GO" id="GO:0005576">
    <property type="term" value="C:extracellular region"/>
    <property type="evidence" value="ECO:0007669"/>
    <property type="project" value="UniProtKB-SubCell"/>
</dbReference>
<evidence type="ECO:0000256" key="4">
    <source>
        <dbReference type="ARBA" id="ARBA00023143"/>
    </source>
</evidence>
<keyword evidence="5" id="KW-0964">Secreted</keyword>
<comment type="similarity">
    <text evidence="1 5">Belongs to the FliD family.</text>
</comment>
<dbReference type="InterPro" id="IPR010809">
    <property type="entry name" value="FliD_C"/>
</dbReference>
<evidence type="ECO:0000259" key="7">
    <source>
        <dbReference type="Pfam" id="PF07195"/>
    </source>
</evidence>
<organism evidence="8 9">
    <name type="scientific">Hydrogenophaga crocea</name>
    <dbReference type="NCBI Taxonomy" id="2716225"/>
    <lineage>
        <taxon>Bacteria</taxon>
        <taxon>Pseudomonadati</taxon>
        <taxon>Pseudomonadota</taxon>
        <taxon>Betaproteobacteria</taxon>
        <taxon>Burkholderiales</taxon>
        <taxon>Comamonadaceae</taxon>
        <taxon>Hydrogenophaga</taxon>
    </lineage>
</organism>
<evidence type="ECO:0000256" key="2">
    <source>
        <dbReference type="ARBA" id="ARBA00011255"/>
    </source>
</evidence>
<dbReference type="InterPro" id="IPR040026">
    <property type="entry name" value="FliD"/>
</dbReference>
<dbReference type="Pfam" id="PF02465">
    <property type="entry name" value="FliD_N"/>
    <property type="match status" value="1"/>
</dbReference>
<evidence type="ECO:0000256" key="1">
    <source>
        <dbReference type="ARBA" id="ARBA00009764"/>
    </source>
</evidence>
<reference evidence="8 9" key="1">
    <citation type="submission" date="2020-03" db="EMBL/GenBank/DDBJ databases">
        <title>Hydrogenophaga sp. nov. isolated from cyanobacterial mat.</title>
        <authorList>
            <person name="Thorat V."/>
            <person name="Kirdat K."/>
            <person name="Tiwarekar B."/>
            <person name="Costa E.D."/>
            <person name="Yadav A."/>
        </authorList>
    </citation>
    <scope>NUCLEOTIDE SEQUENCE [LARGE SCALE GENOMIC DNA]</scope>
    <source>
        <strain evidence="8 9">BA0156</strain>
    </source>
</reference>
<evidence type="ECO:0000259" key="6">
    <source>
        <dbReference type="Pfam" id="PF02465"/>
    </source>
</evidence>
<dbReference type="Pfam" id="PF07196">
    <property type="entry name" value="Flagellin_IN"/>
    <property type="match status" value="1"/>
</dbReference>
<comment type="subcellular location">
    <subcellularLocation>
        <location evidence="5">Secreted</location>
    </subcellularLocation>
    <subcellularLocation>
        <location evidence="5">Bacterial flagellum</location>
    </subcellularLocation>
</comment>
<dbReference type="RefSeq" id="WP_166230198.1">
    <property type="nucleotide sequence ID" value="NZ_CP049989.1"/>
</dbReference>
<evidence type="ECO:0000256" key="3">
    <source>
        <dbReference type="ARBA" id="ARBA00023054"/>
    </source>
</evidence>
<keyword evidence="3" id="KW-0175">Coiled coil</keyword>